<feature type="region of interest" description="Disordered" evidence="1">
    <location>
        <begin position="1"/>
        <end position="29"/>
    </location>
</feature>
<feature type="compositionally biased region" description="Basic and acidic residues" evidence="1">
    <location>
        <begin position="69"/>
        <end position="121"/>
    </location>
</feature>
<dbReference type="Proteomes" id="UP000504631">
    <property type="component" value="Unplaced"/>
</dbReference>
<feature type="region of interest" description="Disordered" evidence="1">
    <location>
        <begin position="69"/>
        <end position="138"/>
    </location>
</feature>
<reference evidence="3" key="1">
    <citation type="submission" date="2025-08" db="UniProtKB">
        <authorList>
            <consortium name="RefSeq"/>
        </authorList>
    </citation>
    <scope>IDENTIFICATION</scope>
    <source>
        <tissue evidence="3">Muscle</tissue>
    </source>
</reference>
<sequence>MATSNNNKYITSETQGRRVQHTKQSPQSITSCSATIITTPRITRGISTTRLVDRDLCVVRESVICLAVSERKDGKKQENEKVQGDGKKEPDQSEREIRRIGKVEERRKTNEGHERVERNEIPDQAAYHGINPVQPGHY</sequence>
<keyword evidence="2" id="KW-1185">Reference proteome</keyword>
<dbReference type="GeneID" id="117237822"/>
<proteinExistence type="predicted"/>
<organism evidence="2 3">
    <name type="scientific">Bombus vosnesenskii</name>
    <dbReference type="NCBI Taxonomy" id="207650"/>
    <lineage>
        <taxon>Eukaryota</taxon>
        <taxon>Metazoa</taxon>
        <taxon>Ecdysozoa</taxon>
        <taxon>Arthropoda</taxon>
        <taxon>Hexapoda</taxon>
        <taxon>Insecta</taxon>
        <taxon>Pterygota</taxon>
        <taxon>Neoptera</taxon>
        <taxon>Endopterygota</taxon>
        <taxon>Hymenoptera</taxon>
        <taxon>Apocrita</taxon>
        <taxon>Aculeata</taxon>
        <taxon>Apoidea</taxon>
        <taxon>Anthophila</taxon>
        <taxon>Apidae</taxon>
        <taxon>Bombus</taxon>
        <taxon>Pyrobombus</taxon>
    </lineage>
</organism>
<protein>
    <submittedName>
        <fullName evidence="3">Uncharacterized protein LOC117237822</fullName>
    </submittedName>
</protein>
<feature type="compositionally biased region" description="Polar residues" evidence="1">
    <location>
        <begin position="1"/>
        <end position="14"/>
    </location>
</feature>
<evidence type="ECO:0000313" key="3">
    <source>
        <dbReference type="RefSeq" id="XP_033358078.1"/>
    </source>
</evidence>
<accession>A0A6J3KXF8</accession>
<name>A0A6J3KXF8_9HYME</name>
<dbReference type="KEGG" id="bvk:117237822"/>
<gene>
    <name evidence="3" type="primary">LOC117237822</name>
</gene>
<dbReference type="AlphaFoldDB" id="A0A6J3KXF8"/>
<evidence type="ECO:0000256" key="1">
    <source>
        <dbReference type="SAM" id="MobiDB-lite"/>
    </source>
</evidence>
<evidence type="ECO:0000313" key="2">
    <source>
        <dbReference type="Proteomes" id="UP000504631"/>
    </source>
</evidence>
<dbReference type="RefSeq" id="XP_033358078.1">
    <property type="nucleotide sequence ID" value="XM_033502187.1"/>
</dbReference>